<evidence type="ECO:0000313" key="2">
    <source>
        <dbReference type="WBParaSite" id="MCU_009581-RA"/>
    </source>
</evidence>
<name>A0A5K3FLN5_MESCO</name>
<evidence type="ECO:0000256" key="1">
    <source>
        <dbReference type="SAM" id="Coils"/>
    </source>
</evidence>
<proteinExistence type="predicted"/>
<dbReference type="AlphaFoldDB" id="A0A5K3FLN5"/>
<reference evidence="2" key="1">
    <citation type="submission" date="2019-11" db="UniProtKB">
        <authorList>
            <consortium name="WormBaseParasite"/>
        </authorList>
    </citation>
    <scope>IDENTIFICATION</scope>
</reference>
<accession>A0A5K3FLN5</accession>
<feature type="coiled-coil region" evidence="1">
    <location>
        <begin position="199"/>
        <end position="229"/>
    </location>
</feature>
<keyword evidence="1" id="KW-0175">Coiled coil</keyword>
<sequence length="273" mass="31250">MQNAWETFLADIGGLLDNLKKSFRREEDVVKHEMSLLQSANGRLQTKINDDKVFIENLMADNETLRNSLNEQTTGLERSNNEISNLQAELTKIRSALSKVTEERDLALASLHQAEKNMSEQQETFYLHIKEIEKKLNQREFETKDSAQRHVPAMETAAARRIRENQRMMDAGKKGGVPPFDRFGLNDLKRRRAFHLDPLQEAKQQITHLKAELAERDSEVERLEALVQERTAFVETRAAELAELQSFPLLSFPANLFSVPFKTLTSGAINCLK</sequence>
<protein>
    <submittedName>
        <fullName evidence="2">Uncharacterized protein</fullName>
    </submittedName>
</protein>
<dbReference type="WBParaSite" id="MCU_009581-RA">
    <property type="protein sequence ID" value="MCU_009581-RA"/>
    <property type="gene ID" value="MCU_009581"/>
</dbReference>
<feature type="coiled-coil region" evidence="1">
    <location>
        <begin position="69"/>
        <end position="117"/>
    </location>
</feature>
<organism evidence="2">
    <name type="scientific">Mesocestoides corti</name>
    <name type="common">Flatworm</name>
    <dbReference type="NCBI Taxonomy" id="53468"/>
    <lineage>
        <taxon>Eukaryota</taxon>
        <taxon>Metazoa</taxon>
        <taxon>Spiralia</taxon>
        <taxon>Lophotrochozoa</taxon>
        <taxon>Platyhelminthes</taxon>
        <taxon>Cestoda</taxon>
        <taxon>Eucestoda</taxon>
        <taxon>Cyclophyllidea</taxon>
        <taxon>Mesocestoididae</taxon>
        <taxon>Mesocestoides</taxon>
    </lineage>
</organism>